<protein>
    <submittedName>
        <fullName evidence="1">Uncharacterized protein</fullName>
    </submittedName>
</protein>
<reference evidence="1" key="1">
    <citation type="submission" date="2019-04" db="EMBL/GenBank/DDBJ databases">
        <title>Friends and foes A comparative genomics study of 23 Aspergillus species from section Flavi.</title>
        <authorList>
            <consortium name="DOE Joint Genome Institute"/>
            <person name="Kjaerbolling I."/>
            <person name="Vesth T."/>
            <person name="Frisvad J.C."/>
            <person name="Nybo J.L."/>
            <person name="Theobald S."/>
            <person name="Kildgaard S."/>
            <person name="Isbrandt T."/>
            <person name="Kuo A."/>
            <person name="Sato A."/>
            <person name="Lyhne E.K."/>
            <person name="Kogle M.E."/>
            <person name="Wiebenga A."/>
            <person name="Kun R.S."/>
            <person name="Lubbers R.J."/>
            <person name="Makela M.R."/>
            <person name="Barry K."/>
            <person name="Chovatia M."/>
            <person name="Clum A."/>
            <person name="Daum C."/>
            <person name="Haridas S."/>
            <person name="He G."/>
            <person name="LaButti K."/>
            <person name="Lipzen A."/>
            <person name="Mondo S."/>
            <person name="Riley R."/>
            <person name="Salamov A."/>
            <person name="Simmons B.A."/>
            <person name="Magnuson J.K."/>
            <person name="Henrissat B."/>
            <person name="Mortensen U.H."/>
            <person name="Larsen T.O."/>
            <person name="Devries R.P."/>
            <person name="Grigoriev I.V."/>
            <person name="Machida M."/>
            <person name="Baker S.E."/>
            <person name="Andersen M.R."/>
        </authorList>
    </citation>
    <scope>NUCLEOTIDE SEQUENCE</scope>
    <source>
        <strain evidence="1">CBS 117612</strain>
    </source>
</reference>
<dbReference type="Proteomes" id="UP000325558">
    <property type="component" value="Unassembled WGS sequence"/>
</dbReference>
<name>A0A5N6YJQ6_9EURO</name>
<organism evidence="1">
    <name type="scientific">Aspergillus arachidicola</name>
    <dbReference type="NCBI Taxonomy" id="656916"/>
    <lineage>
        <taxon>Eukaryota</taxon>
        <taxon>Fungi</taxon>
        <taxon>Dikarya</taxon>
        <taxon>Ascomycota</taxon>
        <taxon>Pezizomycotina</taxon>
        <taxon>Eurotiomycetes</taxon>
        <taxon>Eurotiomycetidae</taxon>
        <taxon>Eurotiales</taxon>
        <taxon>Aspergillaceae</taxon>
        <taxon>Aspergillus</taxon>
        <taxon>Aspergillus subgen. Circumdati</taxon>
    </lineage>
</organism>
<sequence>MQPIDESDLRLAAVGTTIARSSAPFPPLPCRFSLPFPVEYFLFTAIDSITIVLIIS</sequence>
<accession>A0A5N6YJQ6</accession>
<dbReference type="AlphaFoldDB" id="A0A5N6YJQ6"/>
<evidence type="ECO:0000313" key="1">
    <source>
        <dbReference type="EMBL" id="KAE8345621.1"/>
    </source>
</evidence>
<gene>
    <name evidence="1" type="ORF">BDV24DRAFT_108731</name>
</gene>
<dbReference type="EMBL" id="ML737119">
    <property type="protein sequence ID" value="KAE8345621.1"/>
    <property type="molecule type" value="Genomic_DNA"/>
</dbReference>
<proteinExistence type="predicted"/>